<dbReference type="GO" id="GO:0004519">
    <property type="term" value="F:endonuclease activity"/>
    <property type="evidence" value="ECO:0007669"/>
    <property type="project" value="UniProtKB-KW"/>
</dbReference>
<dbReference type="GO" id="GO:0004527">
    <property type="term" value="F:exonuclease activity"/>
    <property type="evidence" value="ECO:0007669"/>
    <property type="project" value="UniProtKB-KW"/>
</dbReference>
<organism evidence="3 4">
    <name type="scientific">Flammeovirga aprica JL-4</name>
    <dbReference type="NCBI Taxonomy" id="694437"/>
    <lineage>
        <taxon>Bacteria</taxon>
        <taxon>Pseudomonadati</taxon>
        <taxon>Bacteroidota</taxon>
        <taxon>Cytophagia</taxon>
        <taxon>Cytophagales</taxon>
        <taxon>Flammeovirgaceae</taxon>
        <taxon>Flammeovirga</taxon>
    </lineage>
</organism>
<dbReference type="InterPro" id="IPR036691">
    <property type="entry name" value="Endo/exonu/phosph_ase_sf"/>
</dbReference>
<dbReference type="Proteomes" id="UP000576082">
    <property type="component" value="Unassembled WGS sequence"/>
</dbReference>
<feature type="signal peptide" evidence="1">
    <location>
        <begin position="1"/>
        <end position="19"/>
    </location>
</feature>
<dbReference type="EMBL" id="JABANE010000003">
    <property type="protein sequence ID" value="NME66633.1"/>
    <property type="molecule type" value="Genomic_DNA"/>
</dbReference>
<dbReference type="PANTHER" id="PTHR42834">
    <property type="entry name" value="ENDONUCLEASE/EXONUCLEASE/PHOSPHATASE FAMILY PROTEIN (AFU_ORTHOLOGUE AFUA_3G09210)"/>
    <property type="match status" value="1"/>
</dbReference>
<gene>
    <name evidence="3" type="ORF">HHU12_01535</name>
</gene>
<feature type="domain" description="Endonuclease/exonuclease/phosphatase" evidence="2">
    <location>
        <begin position="28"/>
        <end position="337"/>
    </location>
</feature>
<dbReference type="AlphaFoldDB" id="A0A7X9RQC7"/>
<evidence type="ECO:0000259" key="2">
    <source>
        <dbReference type="Pfam" id="PF19580"/>
    </source>
</evidence>
<dbReference type="SUPFAM" id="SSF56219">
    <property type="entry name" value="DNase I-like"/>
    <property type="match status" value="1"/>
</dbReference>
<keyword evidence="3" id="KW-0378">Hydrolase</keyword>
<proteinExistence type="predicted"/>
<evidence type="ECO:0000256" key="1">
    <source>
        <dbReference type="SAM" id="SignalP"/>
    </source>
</evidence>
<keyword evidence="1" id="KW-0732">Signal</keyword>
<keyword evidence="3" id="KW-0269">Exonuclease</keyword>
<accession>A0A7X9RQC7</accession>
<dbReference type="Gene3D" id="3.60.10.10">
    <property type="entry name" value="Endonuclease/exonuclease/phosphatase"/>
    <property type="match status" value="1"/>
</dbReference>
<dbReference type="InterPro" id="IPR005135">
    <property type="entry name" value="Endo/exonuclease/phosphatase"/>
</dbReference>
<keyword evidence="3" id="KW-0255">Endonuclease</keyword>
<protein>
    <submittedName>
        <fullName evidence="3">Endonuclease/exonuclease/phosphatase family protein</fullName>
    </submittedName>
</protein>
<dbReference type="Pfam" id="PF19580">
    <property type="entry name" value="Exo_endo_phos_3"/>
    <property type="match status" value="1"/>
</dbReference>
<reference evidence="3 4" key="1">
    <citation type="submission" date="2020-04" db="EMBL/GenBank/DDBJ databases">
        <title>Flammeovirga sp. SR4, a novel species isolated from seawater.</title>
        <authorList>
            <person name="Wang X."/>
        </authorList>
    </citation>
    <scope>NUCLEOTIDE SEQUENCE [LARGE SCALE GENOMIC DNA]</scope>
    <source>
        <strain evidence="3 4">ATCC 23126</strain>
    </source>
</reference>
<sequence>MKQLTILLFFITFPLILQAQKNDYKVYSVAFYNMENLFDTLHDEGKNDYQYLPDGDYKWTGRKYLEKQEKMSTIIAKLGLDKTKQAPLVVGLAEIENRNVLEDLVKTPSLKGENYGIAHIEGPDKRGVDVALIYKKDLLKVNKVSARDLRIKETYAGDNWEFKSRNQLIVEAELEGEPLVFLVNHWPSRRAKSPYREAAGALQRSIIDSLRNEHPGIKCITMGDFNDDPTNKSIKNELGAVGDIKNLTEESYLYNPFYKMYKKGLGTLGYRDSWNLFDQIIFTKEFTKVNNGWFFWKAEICSYPELKNKEGRYKGYPFRSTSGGYSDHFPVVIYLLKQANSNSSK</sequence>
<name>A0A7X9RQC7_9BACT</name>
<evidence type="ECO:0000313" key="3">
    <source>
        <dbReference type="EMBL" id="NME66633.1"/>
    </source>
</evidence>
<dbReference type="RefSeq" id="WP_169654380.1">
    <property type="nucleotide sequence ID" value="NZ_JABANE010000003.1"/>
</dbReference>
<evidence type="ECO:0000313" key="4">
    <source>
        <dbReference type="Proteomes" id="UP000576082"/>
    </source>
</evidence>
<comment type="caution">
    <text evidence="3">The sequence shown here is derived from an EMBL/GenBank/DDBJ whole genome shotgun (WGS) entry which is preliminary data.</text>
</comment>
<keyword evidence="4" id="KW-1185">Reference proteome</keyword>
<feature type="chain" id="PRO_5031434290" evidence="1">
    <location>
        <begin position="20"/>
        <end position="345"/>
    </location>
</feature>
<dbReference type="PANTHER" id="PTHR42834:SF1">
    <property type="entry name" value="ENDONUCLEASE_EXONUCLEASE_PHOSPHATASE FAMILY PROTEIN (AFU_ORTHOLOGUE AFUA_3G09210)"/>
    <property type="match status" value="1"/>
</dbReference>
<keyword evidence="3" id="KW-0540">Nuclease</keyword>